<evidence type="ECO:0000313" key="1">
    <source>
        <dbReference type="EMBL" id="NEC61241.1"/>
    </source>
</evidence>
<dbReference type="RefSeq" id="WP_157904988.1">
    <property type="nucleotide sequence ID" value="NZ_JAAGNC010000189.1"/>
</dbReference>
<evidence type="ECO:0000313" key="2">
    <source>
        <dbReference type="Proteomes" id="UP000470404"/>
    </source>
</evidence>
<organism evidence="1 2">
    <name type="scientific">Amycolatopsis rubida</name>
    <dbReference type="NCBI Taxonomy" id="112413"/>
    <lineage>
        <taxon>Bacteria</taxon>
        <taxon>Bacillati</taxon>
        <taxon>Actinomycetota</taxon>
        <taxon>Actinomycetes</taxon>
        <taxon>Pseudonocardiales</taxon>
        <taxon>Pseudonocardiaceae</taxon>
        <taxon>Amycolatopsis</taxon>
    </lineage>
</organism>
<proteinExistence type="predicted"/>
<sequence>MVRIEFRAVPRAARRVRRQAILDSLESRRHEELWLVRPAGTTYRWRRWVTWVTVRDPGLDWIDPATGLDFITVLAQNKRAAG</sequence>
<accession>A0ABX0C8A6</accession>
<name>A0ABX0C8A6_9PSEU</name>
<comment type="caution">
    <text evidence="1">The sequence shown here is derived from an EMBL/GenBank/DDBJ whole genome shotgun (WGS) entry which is preliminary data.</text>
</comment>
<keyword evidence="2" id="KW-1185">Reference proteome</keyword>
<gene>
    <name evidence="1" type="ORF">G3I59_37985</name>
</gene>
<reference evidence="1 2" key="1">
    <citation type="submission" date="2020-01" db="EMBL/GenBank/DDBJ databases">
        <title>Insect and environment-associated Actinomycetes.</title>
        <authorList>
            <person name="Currrie C."/>
            <person name="Chevrette M."/>
            <person name="Carlson C."/>
            <person name="Stubbendieck R."/>
            <person name="Wendt-Pienkowski E."/>
        </authorList>
    </citation>
    <scope>NUCLEOTIDE SEQUENCE [LARGE SCALE GENOMIC DNA]</scope>
    <source>
        <strain evidence="1 2">SID8386</strain>
    </source>
</reference>
<dbReference type="Proteomes" id="UP000470404">
    <property type="component" value="Unassembled WGS sequence"/>
</dbReference>
<protein>
    <submittedName>
        <fullName evidence="1">Uncharacterized protein</fullName>
    </submittedName>
</protein>
<dbReference type="EMBL" id="JAAGNC010000189">
    <property type="protein sequence ID" value="NEC61241.1"/>
    <property type="molecule type" value="Genomic_DNA"/>
</dbReference>